<dbReference type="Proteomes" id="UP000675881">
    <property type="component" value="Chromosome 8"/>
</dbReference>
<dbReference type="Gene3D" id="3.10.100.10">
    <property type="entry name" value="Mannose-Binding Protein A, subunit A"/>
    <property type="match status" value="1"/>
</dbReference>
<proteinExistence type="predicted"/>
<dbReference type="AlphaFoldDB" id="A0A7R8HD29"/>
<name>A0A7R8HD29_LEPSM</name>
<dbReference type="CDD" id="cd00037">
    <property type="entry name" value="CLECT"/>
    <property type="match status" value="1"/>
</dbReference>
<evidence type="ECO:0000313" key="2">
    <source>
        <dbReference type="Proteomes" id="UP000675881"/>
    </source>
</evidence>
<dbReference type="SUPFAM" id="SSF56436">
    <property type="entry name" value="C-type lectin-like"/>
    <property type="match status" value="1"/>
</dbReference>
<dbReference type="InterPro" id="IPR016186">
    <property type="entry name" value="C-type_lectin-like/link_sf"/>
</dbReference>
<evidence type="ECO:0000313" key="1">
    <source>
        <dbReference type="EMBL" id="CAF3015222.1"/>
    </source>
</evidence>
<dbReference type="PANTHER" id="PTHR21407">
    <property type="entry name" value="RE43931P-RELATED"/>
    <property type="match status" value="1"/>
</dbReference>
<reference evidence="1" key="1">
    <citation type="submission" date="2021-02" db="EMBL/GenBank/DDBJ databases">
        <authorList>
            <person name="Bekaert M."/>
        </authorList>
    </citation>
    <scope>NUCLEOTIDE SEQUENCE</scope>
    <source>
        <strain evidence="1">IoA-00</strain>
    </source>
</reference>
<dbReference type="Pfam" id="PF00059">
    <property type="entry name" value="Lectin_C"/>
    <property type="match status" value="1"/>
</dbReference>
<dbReference type="PROSITE" id="PS50041">
    <property type="entry name" value="C_TYPE_LECTIN_2"/>
    <property type="match status" value="1"/>
</dbReference>
<gene>
    <name evidence="1" type="ORF">LSAA_14216</name>
</gene>
<dbReference type="EMBL" id="HG994587">
    <property type="protein sequence ID" value="CAF3015222.1"/>
    <property type="molecule type" value="Genomic_DNA"/>
</dbReference>
<dbReference type="InterPro" id="IPR016187">
    <property type="entry name" value="CTDL_fold"/>
</dbReference>
<dbReference type="PANTHER" id="PTHR21407:SF5">
    <property type="entry name" value="HL04814P"/>
    <property type="match status" value="1"/>
</dbReference>
<sequence length="233" mass="25673">MKIFVALSLLLSVAYAQHFNIPSGFISFGAPSVASRPAPAPVSRPAFRPRPAFAPAPVAAQAPVSSPAASTVGNYDFEGKRYLLSWRDGRSSLDHSAGSSYCRGKGMRLISLDSSSKINHFFNLLQNERIEYFWTGGSISRDKGTLTWENGQREGISRGVFPWSDKGRRGPQPDGVNSENCLAILKNVYNDGVKFHDVGCHFQKNPSSVNNFKSLLINTSFIYTYLLIKNHEP</sequence>
<organism evidence="1 2">
    <name type="scientific">Lepeophtheirus salmonis</name>
    <name type="common">Salmon louse</name>
    <name type="synonym">Caligus salmonis</name>
    <dbReference type="NCBI Taxonomy" id="72036"/>
    <lineage>
        <taxon>Eukaryota</taxon>
        <taxon>Metazoa</taxon>
        <taxon>Ecdysozoa</taxon>
        <taxon>Arthropoda</taxon>
        <taxon>Crustacea</taxon>
        <taxon>Multicrustacea</taxon>
        <taxon>Hexanauplia</taxon>
        <taxon>Copepoda</taxon>
        <taxon>Siphonostomatoida</taxon>
        <taxon>Caligidae</taxon>
        <taxon>Lepeophtheirus</taxon>
    </lineage>
</organism>
<dbReference type="OrthoDB" id="6375279at2759"/>
<protein>
    <submittedName>
        <fullName evidence="1">(salmon louse) hypothetical protein</fullName>
    </submittedName>
</protein>
<keyword evidence="2" id="KW-1185">Reference proteome</keyword>
<dbReference type="InterPro" id="IPR001304">
    <property type="entry name" value="C-type_lectin-like"/>
</dbReference>
<accession>A0A7R8HD29</accession>